<dbReference type="Gene3D" id="2.30.30.60">
    <property type="match status" value="1"/>
</dbReference>
<reference evidence="8 9" key="2">
    <citation type="journal article" date="2015" name="Stand. Genomic Sci.">
        <title>Draft genome sequence of Cellulomonas carbonis T26(T) and comparative analysis of six Cellulomonas genomes.</title>
        <authorList>
            <person name="Zhuang W."/>
            <person name="Zhang S."/>
            <person name="Xia X."/>
            <person name="Wang G."/>
        </authorList>
    </citation>
    <scope>NUCLEOTIDE SEQUENCE [LARGE SCALE GENOMIC DNA]</scope>
    <source>
        <strain evidence="8 9">T26</strain>
    </source>
</reference>
<keyword evidence="3 6" id="KW-1133">Transmembrane helix</keyword>
<comment type="caution">
    <text evidence="8">The sequence shown here is derived from an EMBL/GenBank/DDBJ whole genome shotgun (WGS) entry which is preliminary data.</text>
</comment>
<dbReference type="InterPro" id="IPR006685">
    <property type="entry name" value="MscS_channel_2nd"/>
</dbReference>
<keyword evidence="4 6" id="KW-0472">Membrane</keyword>
<protein>
    <submittedName>
        <fullName evidence="8">Mechanosensitive ion channel protein MscS</fullName>
    </submittedName>
</protein>
<proteinExistence type="predicted"/>
<dbReference type="GO" id="GO:0055085">
    <property type="term" value="P:transmembrane transport"/>
    <property type="evidence" value="ECO:0007669"/>
    <property type="project" value="InterPro"/>
</dbReference>
<dbReference type="InterPro" id="IPR023408">
    <property type="entry name" value="MscS_beta-dom_sf"/>
</dbReference>
<comment type="subcellular location">
    <subcellularLocation>
        <location evidence="1">Membrane</location>
    </subcellularLocation>
</comment>
<feature type="region of interest" description="Disordered" evidence="5">
    <location>
        <begin position="369"/>
        <end position="583"/>
    </location>
</feature>
<feature type="compositionally biased region" description="Basic and acidic residues" evidence="5">
    <location>
        <begin position="385"/>
        <end position="396"/>
    </location>
</feature>
<keyword evidence="2 6" id="KW-0812">Transmembrane</keyword>
<reference evidence="8 9" key="1">
    <citation type="submission" date="2013-08" db="EMBL/GenBank/DDBJ databases">
        <title>Genome sequencing of Cellulomonas carbonis T26.</title>
        <authorList>
            <person name="Chen F."/>
            <person name="Li Y."/>
            <person name="Wang G."/>
        </authorList>
    </citation>
    <scope>NUCLEOTIDE SEQUENCE [LARGE SCALE GENOMIC DNA]</scope>
    <source>
        <strain evidence="8 9">T26</strain>
    </source>
</reference>
<evidence type="ECO:0000256" key="6">
    <source>
        <dbReference type="SAM" id="Phobius"/>
    </source>
</evidence>
<keyword evidence="9" id="KW-1185">Reference proteome</keyword>
<evidence type="ECO:0000313" key="9">
    <source>
        <dbReference type="Proteomes" id="UP000029839"/>
    </source>
</evidence>
<evidence type="ECO:0000256" key="3">
    <source>
        <dbReference type="ARBA" id="ARBA00022989"/>
    </source>
</evidence>
<feature type="domain" description="Mechanosensitive ion channel MscS" evidence="7">
    <location>
        <begin position="210"/>
        <end position="276"/>
    </location>
</feature>
<sequence length="583" mass="61432">MVGVMPPAPALLARSLAAPEPSPSPSPSTEAVVEGATSFLTILVAVAAALVLALVVAEVAKAVTRAVGRGRPTATHLAARARRPLRTVLAVVFSWLAVRLVVDDPPWRAGAEHVFLIATIVAVTWLLGALVGVAAETALGRYRTDVPDNRRARKVRTQVMVLRRLTVAVLTVCAIAGVLMTFEGARAAGAGILASAGLLSVVAGLAAQSSLANVFAGLQLAFTDAIRVDDVVIVEGEWGRIEEITLTYVVVHVWDDRRLILPSTWFTTTPFQNWTRKAADLLGTVEIDVDWEVPVPAMRAELTRLLEASDLWDRRVGVLQVTDATNGLVRVRALASAKDAPTLFDLRCAVREGLVDWLRRAHPESLPRTRWEVGTTAGPLAQPRLPDEAADARGADADAGTGAQPGAEPGAGAGPLEDGQRAPGGTGTDDAQDATTPTRRRRSRDDAPSHGPAPGPEASPGRPSVTEPAADPERTVVLPAVAAHDQGAVPTESDAGGEPGPRPSGEHPTTVRRRSISEARTIAPRRVDVDPTSRLFTGSLDGVRRSQAFTGPSDDAPDDDLRGERGERADPRRTTTGPDAPGE</sequence>
<evidence type="ECO:0000259" key="7">
    <source>
        <dbReference type="Pfam" id="PF00924"/>
    </source>
</evidence>
<dbReference type="Pfam" id="PF00924">
    <property type="entry name" value="MS_channel_2nd"/>
    <property type="match status" value="1"/>
</dbReference>
<dbReference type="PANTHER" id="PTHR30566">
    <property type="entry name" value="YNAI-RELATED MECHANOSENSITIVE ION CHANNEL"/>
    <property type="match status" value="1"/>
</dbReference>
<dbReference type="Proteomes" id="UP000029839">
    <property type="component" value="Unassembled WGS sequence"/>
</dbReference>
<feature type="transmembrane region" description="Helical" evidence="6">
    <location>
        <begin position="114"/>
        <end position="140"/>
    </location>
</feature>
<evidence type="ECO:0000256" key="5">
    <source>
        <dbReference type="SAM" id="MobiDB-lite"/>
    </source>
</evidence>
<gene>
    <name evidence="8" type="ORF">N868_16055</name>
</gene>
<organism evidence="8 9">
    <name type="scientific">Cellulomonas carbonis T26</name>
    <dbReference type="NCBI Taxonomy" id="947969"/>
    <lineage>
        <taxon>Bacteria</taxon>
        <taxon>Bacillati</taxon>
        <taxon>Actinomycetota</taxon>
        <taxon>Actinomycetes</taxon>
        <taxon>Micrococcales</taxon>
        <taxon>Cellulomonadaceae</taxon>
        <taxon>Cellulomonas</taxon>
    </lineage>
</organism>
<evidence type="ECO:0000256" key="1">
    <source>
        <dbReference type="ARBA" id="ARBA00004370"/>
    </source>
</evidence>
<feature type="compositionally biased region" description="Low complexity" evidence="5">
    <location>
        <begin position="397"/>
        <end position="410"/>
    </location>
</feature>
<feature type="compositionally biased region" description="Basic and acidic residues" evidence="5">
    <location>
        <begin position="559"/>
        <end position="573"/>
    </location>
</feature>
<dbReference type="SUPFAM" id="SSF50182">
    <property type="entry name" value="Sm-like ribonucleoproteins"/>
    <property type="match status" value="1"/>
</dbReference>
<feature type="transmembrane region" description="Helical" evidence="6">
    <location>
        <begin position="84"/>
        <end position="102"/>
    </location>
</feature>
<name>A0A0A0BP50_9CELL</name>
<feature type="transmembrane region" description="Helical" evidence="6">
    <location>
        <begin position="161"/>
        <end position="182"/>
    </location>
</feature>
<dbReference type="InterPro" id="IPR010920">
    <property type="entry name" value="LSM_dom_sf"/>
</dbReference>
<evidence type="ECO:0000256" key="2">
    <source>
        <dbReference type="ARBA" id="ARBA00022692"/>
    </source>
</evidence>
<evidence type="ECO:0000313" key="8">
    <source>
        <dbReference type="EMBL" id="KGM10228.1"/>
    </source>
</evidence>
<dbReference type="EMBL" id="AXCY01000058">
    <property type="protein sequence ID" value="KGM10228.1"/>
    <property type="molecule type" value="Genomic_DNA"/>
</dbReference>
<dbReference type="Gene3D" id="1.10.287.1260">
    <property type="match status" value="1"/>
</dbReference>
<feature type="transmembrane region" description="Helical" evidence="6">
    <location>
        <begin position="41"/>
        <end position="63"/>
    </location>
</feature>
<evidence type="ECO:0000256" key="4">
    <source>
        <dbReference type="ARBA" id="ARBA00023136"/>
    </source>
</evidence>
<dbReference type="PANTHER" id="PTHR30566:SF25">
    <property type="entry name" value="INNER MEMBRANE PROTEIN"/>
    <property type="match status" value="1"/>
</dbReference>
<accession>A0A0A0BP50</accession>
<dbReference type="GO" id="GO:0016020">
    <property type="term" value="C:membrane"/>
    <property type="evidence" value="ECO:0007669"/>
    <property type="project" value="UniProtKB-SubCell"/>
</dbReference>
<dbReference type="AlphaFoldDB" id="A0A0A0BP50"/>